<reference evidence="1" key="1">
    <citation type="submission" date="2020-04" db="EMBL/GenBank/DDBJ databases">
        <authorList>
            <person name="Alioto T."/>
            <person name="Alioto T."/>
            <person name="Gomez Garrido J."/>
        </authorList>
    </citation>
    <scope>NUCLEOTIDE SEQUENCE</scope>
    <source>
        <strain evidence="1">A484AB</strain>
    </source>
</reference>
<proteinExistence type="predicted"/>
<dbReference type="EMBL" id="CACRXK020030367">
    <property type="protein sequence ID" value="CAB4042552.1"/>
    <property type="molecule type" value="Genomic_DNA"/>
</dbReference>
<dbReference type="Proteomes" id="UP001152795">
    <property type="component" value="Unassembled WGS sequence"/>
</dbReference>
<keyword evidence="2" id="KW-1185">Reference proteome</keyword>
<dbReference type="OrthoDB" id="5987465at2759"/>
<feature type="non-terminal residue" evidence="1">
    <location>
        <position position="61"/>
    </location>
</feature>
<protein>
    <submittedName>
        <fullName evidence="1">Uncharacterized protein</fullName>
    </submittedName>
</protein>
<feature type="non-terminal residue" evidence="1">
    <location>
        <position position="1"/>
    </location>
</feature>
<gene>
    <name evidence="1" type="ORF">PACLA_8A039948</name>
</gene>
<dbReference type="AlphaFoldDB" id="A0A6S7LS20"/>
<name>A0A6S7LS20_PARCT</name>
<evidence type="ECO:0000313" key="1">
    <source>
        <dbReference type="EMBL" id="CAB4042552.1"/>
    </source>
</evidence>
<sequence length="61" mass="6924">QQGNNVTKAQHAVGEGPLFIIRLLIQVRYLLEDKKFFQNILKSKSYQDSVKAIVIDEAHLG</sequence>
<evidence type="ECO:0000313" key="2">
    <source>
        <dbReference type="Proteomes" id="UP001152795"/>
    </source>
</evidence>
<accession>A0A6S7LS20</accession>
<comment type="caution">
    <text evidence="1">The sequence shown here is derived from an EMBL/GenBank/DDBJ whole genome shotgun (WGS) entry which is preliminary data.</text>
</comment>
<organism evidence="1 2">
    <name type="scientific">Paramuricea clavata</name>
    <name type="common">Red gorgonian</name>
    <name type="synonym">Violescent sea-whip</name>
    <dbReference type="NCBI Taxonomy" id="317549"/>
    <lineage>
        <taxon>Eukaryota</taxon>
        <taxon>Metazoa</taxon>
        <taxon>Cnidaria</taxon>
        <taxon>Anthozoa</taxon>
        <taxon>Octocorallia</taxon>
        <taxon>Malacalcyonacea</taxon>
        <taxon>Plexauridae</taxon>
        <taxon>Paramuricea</taxon>
    </lineage>
</organism>